<accession>A0A927C107</accession>
<evidence type="ECO:0000313" key="1">
    <source>
        <dbReference type="EMBL" id="MBD2859274.1"/>
    </source>
</evidence>
<keyword evidence="2" id="KW-1185">Reference proteome</keyword>
<dbReference type="Gene3D" id="3.40.50.10600">
    <property type="entry name" value="SpoIIaa-like domains"/>
    <property type="match status" value="1"/>
</dbReference>
<proteinExistence type="predicted"/>
<evidence type="ECO:0000313" key="2">
    <source>
        <dbReference type="Proteomes" id="UP000610558"/>
    </source>
</evidence>
<dbReference type="Proteomes" id="UP000610558">
    <property type="component" value="Unassembled WGS sequence"/>
</dbReference>
<sequence length="118" mass="13652">MLNLSEVTQNRIAVLKASGTITKEEVEHIEPLIEGAISHGEPLNFYIELMDFSGMELSALKEDVTFDFKHKDHYGKIAIVGESKWQDWATRFCDIVFDAPMQYFDHTQSDEAWQWLNN</sequence>
<dbReference type="EMBL" id="JACXLD010000004">
    <property type="protein sequence ID" value="MBD2859274.1"/>
    <property type="molecule type" value="Genomic_DNA"/>
</dbReference>
<protein>
    <submittedName>
        <fullName evidence="1">STAS/SEC14 domain-containing protein</fullName>
    </submittedName>
</protein>
<reference evidence="1" key="1">
    <citation type="submission" date="2020-09" db="EMBL/GenBank/DDBJ databases">
        <authorList>
            <person name="Yoon J.-W."/>
        </authorList>
    </citation>
    <scope>NUCLEOTIDE SEQUENCE</scope>
    <source>
        <strain evidence="1">KMU-158</strain>
    </source>
</reference>
<name>A0A927C107_9GAMM</name>
<dbReference type="InterPro" id="IPR021866">
    <property type="entry name" value="SpoIIAA-like"/>
</dbReference>
<dbReference type="SUPFAM" id="SSF52091">
    <property type="entry name" value="SpoIIaa-like"/>
    <property type="match status" value="1"/>
</dbReference>
<gene>
    <name evidence="1" type="ORF">IB286_09665</name>
</gene>
<dbReference type="RefSeq" id="WP_190764909.1">
    <property type="nucleotide sequence ID" value="NZ_JACXLD010000004.1"/>
</dbReference>
<dbReference type="Pfam" id="PF11964">
    <property type="entry name" value="SpoIIAA-like"/>
    <property type="match status" value="1"/>
</dbReference>
<organism evidence="1 2">
    <name type="scientific">Spongiibacter pelagi</name>
    <dbReference type="NCBI Taxonomy" id="2760804"/>
    <lineage>
        <taxon>Bacteria</taxon>
        <taxon>Pseudomonadati</taxon>
        <taxon>Pseudomonadota</taxon>
        <taxon>Gammaproteobacteria</taxon>
        <taxon>Cellvibrionales</taxon>
        <taxon>Spongiibacteraceae</taxon>
        <taxon>Spongiibacter</taxon>
    </lineage>
</organism>
<dbReference type="InterPro" id="IPR038396">
    <property type="entry name" value="SpoIIAA-like_sf"/>
</dbReference>
<dbReference type="InterPro" id="IPR036513">
    <property type="entry name" value="STAS_dom_sf"/>
</dbReference>
<comment type="caution">
    <text evidence="1">The sequence shown here is derived from an EMBL/GenBank/DDBJ whole genome shotgun (WGS) entry which is preliminary data.</text>
</comment>
<dbReference type="AlphaFoldDB" id="A0A927C107"/>